<dbReference type="RefSeq" id="WP_305944664.1">
    <property type="nucleotide sequence ID" value="NZ_JAUZVY010000002.1"/>
</dbReference>
<dbReference type="SMART" id="SM00897">
    <property type="entry name" value="FIST"/>
    <property type="match status" value="1"/>
</dbReference>
<dbReference type="Pfam" id="PF10442">
    <property type="entry name" value="FIST_C"/>
    <property type="match status" value="1"/>
</dbReference>
<feature type="domain" description="FIST C-domain" evidence="2">
    <location>
        <begin position="239"/>
        <end position="383"/>
    </location>
</feature>
<evidence type="ECO:0000259" key="1">
    <source>
        <dbReference type="SMART" id="SM00897"/>
    </source>
</evidence>
<evidence type="ECO:0000259" key="2">
    <source>
        <dbReference type="SMART" id="SM01204"/>
    </source>
</evidence>
<feature type="domain" description="FIST" evidence="1">
    <location>
        <begin position="31"/>
        <end position="238"/>
    </location>
</feature>
<evidence type="ECO:0000313" key="4">
    <source>
        <dbReference type="Proteomes" id="UP001236258"/>
    </source>
</evidence>
<dbReference type="InterPro" id="IPR013702">
    <property type="entry name" value="FIST_domain_N"/>
</dbReference>
<dbReference type="SMART" id="SM01204">
    <property type="entry name" value="FIST_C"/>
    <property type="match status" value="1"/>
</dbReference>
<dbReference type="EMBL" id="JAUZVY010000002">
    <property type="protein sequence ID" value="MDP4528529.1"/>
    <property type="molecule type" value="Genomic_DNA"/>
</dbReference>
<dbReference type="Pfam" id="PF08495">
    <property type="entry name" value="FIST"/>
    <property type="match status" value="1"/>
</dbReference>
<evidence type="ECO:0000313" key="3">
    <source>
        <dbReference type="EMBL" id="MDP4528529.1"/>
    </source>
</evidence>
<proteinExistence type="predicted"/>
<keyword evidence="4" id="KW-1185">Reference proteome</keyword>
<organism evidence="3 4">
    <name type="scientific">Alkalimonas delamerensis</name>
    <dbReference type="NCBI Taxonomy" id="265981"/>
    <lineage>
        <taxon>Bacteria</taxon>
        <taxon>Pseudomonadati</taxon>
        <taxon>Pseudomonadota</taxon>
        <taxon>Gammaproteobacteria</taxon>
        <taxon>Alkalimonas</taxon>
    </lineage>
</organism>
<gene>
    <name evidence="3" type="ORF">Q3O59_05730</name>
</gene>
<dbReference type="InterPro" id="IPR019494">
    <property type="entry name" value="FIST_C"/>
</dbReference>
<comment type="caution">
    <text evidence="3">The sequence shown here is derived from an EMBL/GenBank/DDBJ whole genome shotgun (WGS) entry which is preliminary data.</text>
</comment>
<sequence length="408" mass="43879">MQIGIGFSRQSSSLQAGQEAASLASQLQPKSPQLVLAFCNHALNPQDVYLGIRAVVGAEIPIIGGSAIGVIGNDCLITEGPAVVVASLSSHHIRCHHGHANGLFKDPLQTGRQLGEQLAQVPLPPQLMLLLYDSIRYPAGKFAPAVLNPSNLLLQGLAESTLKVPMLAGAGLLGDHRFQSSWQFTGFDVARHHAVALLLSGPVASVQAVMHGCTPLTTKRYRISSIHGQFLYQLDGRPALQVIDEALGGRQWRAQAPIRELCLGRRLQTDDKLQPQYLNRLISGILPEQDGLVLFEDDLAEGDEVLLMRRAPELALQAAAEQTAALLAGINQSGQQPLLALYINCGGRAVPNEQAETREIQRRLNQANIPLLGFYSGVELAPIQGQTRGLDWSGVLTILCRSKPCLSA</sequence>
<dbReference type="Proteomes" id="UP001236258">
    <property type="component" value="Unassembled WGS sequence"/>
</dbReference>
<reference evidence="3 4" key="1">
    <citation type="submission" date="2023-08" db="EMBL/GenBank/DDBJ databases">
        <authorList>
            <person name="Joshi A."/>
            <person name="Thite S."/>
        </authorList>
    </citation>
    <scope>NUCLEOTIDE SEQUENCE [LARGE SCALE GENOMIC DNA]</scope>
    <source>
        <strain evidence="3 4">1E1</strain>
    </source>
</reference>
<name>A0ABT9GNI3_9GAMM</name>
<accession>A0ABT9GNI3</accession>
<protein>
    <submittedName>
        <fullName evidence="3">FIST N-terminal domain-containing protein</fullName>
    </submittedName>
</protein>